<dbReference type="PRINTS" id="PR00131">
    <property type="entry name" value="GLHYDRLASE1"/>
</dbReference>
<dbReference type="GO" id="GO:0008422">
    <property type="term" value="F:beta-glucosidase activity"/>
    <property type="evidence" value="ECO:0007669"/>
    <property type="project" value="TreeGrafter"/>
</dbReference>
<protein>
    <recommendedName>
        <fullName evidence="6">Beta-glucosidase</fullName>
    </recommendedName>
</protein>
<evidence type="ECO:0008006" key="6">
    <source>
        <dbReference type="Google" id="ProtNLM"/>
    </source>
</evidence>
<gene>
    <name evidence="4" type="ORF">RND81_03G087800</name>
</gene>
<comment type="caution">
    <text evidence="4">The sequence shown here is derived from an EMBL/GenBank/DDBJ whole genome shotgun (WGS) entry which is preliminary data.</text>
</comment>
<keyword evidence="5" id="KW-1185">Reference proteome</keyword>
<dbReference type="PANTHER" id="PTHR10353:SF44">
    <property type="entry name" value="BETA-GLUCOSIDASE 17"/>
    <property type="match status" value="1"/>
</dbReference>
<evidence type="ECO:0000313" key="4">
    <source>
        <dbReference type="EMBL" id="KAK9741187.1"/>
    </source>
</evidence>
<organism evidence="4 5">
    <name type="scientific">Saponaria officinalis</name>
    <name type="common">Common soapwort</name>
    <name type="synonym">Lychnis saponaria</name>
    <dbReference type="NCBI Taxonomy" id="3572"/>
    <lineage>
        <taxon>Eukaryota</taxon>
        <taxon>Viridiplantae</taxon>
        <taxon>Streptophyta</taxon>
        <taxon>Embryophyta</taxon>
        <taxon>Tracheophyta</taxon>
        <taxon>Spermatophyta</taxon>
        <taxon>Magnoliopsida</taxon>
        <taxon>eudicotyledons</taxon>
        <taxon>Gunneridae</taxon>
        <taxon>Pentapetalae</taxon>
        <taxon>Caryophyllales</taxon>
        <taxon>Caryophyllaceae</taxon>
        <taxon>Caryophylleae</taxon>
        <taxon>Saponaria</taxon>
    </lineage>
</organism>
<dbReference type="GO" id="GO:0005975">
    <property type="term" value="P:carbohydrate metabolic process"/>
    <property type="evidence" value="ECO:0007669"/>
    <property type="project" value="InterPro"/>
</dbReference>
<keyword evidence="2" id="KW-0378">Hydrolase</keyword>
<dbReference type="InterPro" id="IPR001360">
    <property type="entry name" value="Glyco_hydro_1"/>
</dbReference>
<dbReference type="SUPFAM" id="SSF51445">
    <property type="entry name" value="(Trans)glycosidases"/>
    <property type="match status" value="1"/>
</dbReference>
<dbReference type="InterPro" id="IPR033132">
    <property type="entry name" value="GH_1_N_CS"/>
</dbReference>
<name>A0AAW1M736_SAPOF</name>
<dbReference type="AlphaFoldDB" id="A0AAW1M736"/>
<evidence type="ECO:0000313" key="5">
    <source>
        <dbReference type="Proteomes" id="UP001443914"/>
    </source>
</evidence>
<dbReference type="EMBL" id="JBDFQZ010000003">
    <property type="protein sequence ID" value="KAK9741187.1"/>
    <property type="molecule type" value="Genomic_DNA"/>
</dbReference>
<sequence>MNKGVWNCYNMSNKCGLSIFIMLIINISTTKMVLSKVNRSSFPHDFIFGAGTSAYQIEGAANVDGKGLSNWDYFTHKDPRLVIDGSNADVAADFYHRYKEDIKLMKEIGLDSFRFSISWPRILPNGTKEGGVNEHGIRFYNNLIDELLRNGIQPFVTLYHWDLPQTLEENYKGFLSNKIVSDFVEYADICFKEFGDRVKYWVTLNEPNIVAMLGYAKGVHVPQRCTPGIEGYPPCREGNSSTEPYLVGHHFLLAHASAVKLYKDTYQSSQKGQIGITVGCDWGEPYDNSEKNKQAAERYYEHFCGWMFNPVKFGEYPETMRLLVGDRLPKFTEEETNMLKNSFDFLALNSYSSTYVRDQSPKFKHYDQDDHANKTFRNEKGFIGRATPSDRIYEYPQGFKKLVIHMKNKYENPTIIITENGYPTTEEDVNHEDTPRKRYIQQHLSHLLQAMKSGANVKGYFVWAIMDDFEWNAGYLSKYGLIYVDRKDDLKRHIKKSGKWYRTFLHS</sequence>
<dbReference type="Proteomes" id="UP001443914">
    <property type="component" value="Unassembled WGS sequence"/>
</dbReference>
<accession>A0AAW1M736</accession>
<dbReference type="FunFam" id="3.20.20.80:FF:000022">
    <property type="entry name" value="Beta-glucosidase 11"/>
    <property type="match status" value="1"/>
</dbReference>
<dbReference type="PANTHER" id="PTHR10353">
    <property type="entry name" value="GLYCOSYL HYDROLASE"/>
    <property type="match status" value="1"/>
</dbReference>
<evidence type="ECO:0000256" key="2">
    <source>
        <dbReference type="ARBA" id="ARBA00022801"/>
    </source>
</evidence>
<comment type="similarity">
    <text evidence="1 3">Belongs to the glycosyl hydrolase 1 family.</text>
</comment>
<dbReference type="Gene3D" id="3.20.20.80">
    <property type="entry name" value="Glycosidases"/>
    <property type="match status" value="1"/>
</dbReference>
<proteinExistence type="inferred from homology"/>
<evidence type="ECO:0000256" key="3">
    <source>
        <dbReference type="RuleBase" id="RU003690"/>
    </source>
</evidence>
<dbReference type="PROSITE" id="PS00653">
    <property type="entry name" value="GLYCOSYL_HYDROL_F1_2"/>
    <property type="match status" value="1"/>
</dbReference>
<reference evidence="4" key="1">
    <citation type="submission" date="2024-03" db="EMBL/GenBank/DDBJ databases">
        <title>WGS assembly of Saponaria officinalis var. Norfolk2.</title>
        <authorList>
            <person name="Jenkins J."/>
            <person name="Shu S."/>
            <person name="Grimwood J."/>
            <person name="Barry K."/>
            <person name="Goodstein D."/>
            <person name="Schmutz J."/>
            <person name="Leebens-Mack J."/>
            <person name="Osbourn A."/>
        </authorList>
    </citation>
    <scope>NUCLEOTIDE SEQUENCE [LARGE SCALE GENOMIC DNA]</scope>
    <source>
        <strain evidence="4">JIC</strain>
    </source>
</reference>
<evidence type="ECO:0000256" key="1">
    <source>
        <dbReference type="ARBA" id="ARBA00010838"/>
    </source>
</evidence>
<dbReference type="InterPro" id="IPR017853">
    <property type="entry name" value="GH"/>
</dbReference>
<dbReference type="Pfam" id="PF00232">
    <property type="entry name" value="Glyco_hydro_1"/>
    <property type="match status" value="1"/>
</dbReference>